<dbReference type="Gene3D" id="3.30.1390.20">
    <property type="entry name" value="Ribosomal protein L30, ferredoxin-like fold domain"/>
    <property type="match status" value="1"/>
</dbReference>
<dbReference type="EMBL" id="MU620904">
    <property type="protein sequence ID" value="KAI8581710.1"/>
    <property type="molecule type" value="Genomic_DNA"/>
</dbReference>
<dbReference type="InterPro" id="IPR036919">
    <property type="entry name" value="Ribo_uL30_ferredoxin-like_sf"/>
</dbReference>
<proteinExistence type="inferred from homology"/>
<reference evidence="3" key="1">
    <citation type="submission" date="2021-06" db="EMBL/GenBank/DDBJ databases">
        <authorList>
            <consortium name="DOE Joint Genome Institute"/>
            <person name="Mondo S.J."/>
            <person name="Amses K.R."/>
            <person name="Simmons D.R."/>
            <person name="Longcore J.E."/>
            <person name="Seto K."/>
            <person name="Alves G.H."/>
            <person name="Bonds A.E."/>
            <person name="Quandt C.A."/>
            <person name="Davis W.J."/>
            <person name="Chang Y."/>
            <person name="Letcher P.M."/>
            <person name="Powell M.J."/>
            <person name="Kuo A."/>
            <person name="Labutti K."/>
            <person name="Pangilinan J."/>
            <person name="Andreopoulos W."/>
            <person name="Tritt A."/>
            <person name="Riley R."/>
            <person name="Hundley H."/>
            <person name="Johnson J."/>
            <person name="Lipzen A."/>
            <person name="Barry K."/>
            <person name="Berbee M.L."/>
            <person name="Buchler N.E."/>
            <person name="Grigoriev I.V."/>
            <person name="Spatafora J.W."/>
            <person name="Stajich J.E."/>
            <person name="James T.Y."/>
        </authorList>
    </citation>
    <scope>NUCLEOTIDE SEQUENCE</scope>
    <source>
        <strain evidence="3">AG</strain>
    </source>
</reference>
<feature type="non-terminal residue" evidence="3">
    <location>
        <position position="69"/>
    </location>
</feature>
<keyword evidence="4" id="KW-1185">Reference proteome</keyword>
<sequence>SQFFKISLKRSTIGLAPEFKAAAKTLGLHRSHQTVYRPANSTNAGLILKLKELVKTKSPASKEHSSSFR</sequence>
<comment type="caution">
    <text evidence="3">The sequence shown here is derived from an EMBL/GenBank/DDBJ whole genome shotgun (WGS) entry which is preliminary data.</text>
</comment>
<dbReference type="InterPro" id="IPR016082">
    <property type="entry name" value="Ribosomal_uL30_ferredoxin-like"/>
</dbReference>
<dbReference type="Proteomes" id="UP001206595">
    <property type="component" value="Unassembled WGS sequence"/>
</dbReference>
<dbReference type="GeneID" id="75918647"/>
<evidence type="ECO:0000313" key="3">
    <source>
        <dbReference type="EMBL" id="KAI8581710.1"/>
    </source>
</evidence>
<accession>A0AAD5EG85</accession>
<dbReference type="RefSeq" id="XP_051446714.1">
    <property type="nucleotide sequence ID" value="XM_051593305.1"/>
</dbReference>
<dbReference type="SUPFAM" id="SSF55129">
    <property type="entry name" value="Ribosomal protein L30p/L7e"/>
    <property type="match status" value="1"/>
</dbReference>
<dbReference type="AlphaFoldDB" id="A0AAD5EG85"/>
<evidence type="ECO:0000313" key="4">
    <source>
        <dbReference type="Proteomes" id="UP001206595"/>
    </source>
</evidence>
<evidence type="ECO:0000256" key="1">
    <source>
        <dbReference type="ARBA" id="ARBA00007594"/>
    </source>
</evidence>
<protein>
    <recommendedName>
        <fullName evidence="2">Large ribosomal subunit protein uL30-like ferredoxin-like fold domain-containing protein</fullName>
    </recommendedName>
</protein>
<organism evidence="3 4">
    <name type="scientific">Umbelopsis ramanniana AG</name>
    <dbReference type="NCBI Taxonomy" id="1314678"/>
    <lineage>
        <taxon>Eukaryota</taxon>
        <taxon>Fungi</taxon>
        <taxon>Fungi incertae sedis</taxon>
        <taxon>Mucoromycota</taxon>
        <taxon>Mucoromycotina</taxon>
        <taxon>Umbelopsidomycetes</taxon>
        <taxon>Umbelopsidales</taxon>
        <taxon>Umbelopsidaceae</taxon>
        <taxon>Umbelopsis</taxon>
    </lineage>
</organism>
<feature type="domain" description="Large ribosomal subunit protein uL30-like ferredoxin-like fold" evidence="2">
    <location>
        <begin position="4"/>
        <end position="54"/>
    </location>
</feature>
<evidence type="ECO:0000259" key="2">
    <source>
        <dbReference type="Pfam" id="PF00327"/>
    </source>
</evidence>
<name>A0AAD5EG85_UMBRA</name>
<dbReference type="Pfam" id="PF00327">
    <property type="entry name" value="Ribosomal_L30"/>
    <property type="match status" value="1"/>
</dbReference>
<reference evidence="3" key="2">
    <citation type="journal article" date="2022" name="Proc. Natl. Acad. Sci. U.S.A.">
        <title>Diploid-dominant life cycles characterize the early evolution of Fungi.</title>
        <authorList>
            <person name="Amses K.R."/>
            <person name="Simmons D.R."/>
            <person name="Longcore J.E."/>
            <person name="Mondo S.J."/>
            <person name="Seto K."/>
            <person name="Jeronimo G.H."/>
            <person name="Bonds A.E."/>
            <person name="Quandt C.A."/>
            <person name="Davis W.J."/>
            <person name="Chang Y."/>
            <person name="Federici B.A."/>
            <person name="Kuo A."/>
            <person name="LaButti K."/>
            <person name="Pangilinan J."/>
            <person name="Andreopoulos W."/>
            <person name="Tritt A."/>
            <person name="Riley R."/>
            <person name="Hundley H."/>
            <person name="Johnson J."/>
            <person name="Lipzen A."/>
            <person name="Barry K."/>
            <person name="Lang B.F."/>
            <person name="Cuomo C.A."/>
            <person name="Buchler N.E."/>
            <person name="Grigoriev I.V."/>
            <person name="Spatafora J.W."/>
            <person name="Stajich J.E."/>
            <person name="James T.Y."/>
        </authorList>
    </citation>
    <scope>NUCLEOTIDE SEQUENCE</scope>
    <source>
        <strain evidence="3">AG</strain>
    </source>
</reference>
<comment type="similarity">
    <text evidence="1">Belongs to the universal ribosomal protein uL30 family.</text>
</comment>
<gene>
    <name evidence="3" type="ORF">K450DRAFT_278796</name>
</gene>